<dbReference type="Proteomes" id="UP001629214">
    <property type="component" value="Unassembled WGS sequence"/>
</dbReference>
<keyword evidence="2" id="KW-0732">Signal</keyword>
<feature type="region of interest" description="Disordered" evidence="1">
    <location>
        <begin position="248"/>
        <end position="294"/>
    </location>
</feature>
<dbReference type="NCBIfam" id="TIGR03504">
    <property type="entry name" value="FimV_Cterm"/>
    <property type="match status" value="1"/>
</dbReference>
<feature type="compositionally biased region" description="Low complexity" evidence="1">
    <location>
        <begin position="515"/>
        <end position="526"/>
    </location>
</feature>
<dbReference type="NCBIfam" id="TIGR03505">
    <property type="entry name" value="FimV_core"/>
    <property type="match status" value="1"/>
</dbReference>
<dbReference type="InterPro" id="IPR018392">
    <property type="entry name" value="LysM"/>
</dbReference>
<feature type="region of interest" description="Disordered" evidence="1">
    <location>
        <begin position="759"/>
        <end position="778"/>
    </location>
</feature>
<feature type="compositionally biased region" description="Low complexity" evidence="1">
    <location>
        <begin position="260"/>
        <end position="270"/>
    </location>
</feature>
<dbReference type="InterPro" id="IPR038440">
    <property type="entry name" value="FimV_C_sf"/>
</dbReference>
<dbReference type="InterPro" id="IPR057840">
    <property type="entry name" value="FimV_N"/>
</dbReference>
<feature type="compositionally biased region" description="Low complexity" evidence="1">
    <location>
        <begin position="159"/>
        <end position="170"/>
    </location>
</feature>
<evidence type="ECO:0000313" key="4">
    <source>
        <dbReference type="EMBL" id="MFL9878052.1"/>
    </source>
</evidence>
<comment type="caution">
    <text evidence="4">The sequence shown here is derived from an EMBL/GenBank/DDBJ whole genome shotgun (WGS) entry which is preliminary data.</text>
</comment>
<protein>
    <submittedName>
        <fullName evidence="4">LysM peptidoglycan-binding domain-containing protein</fullName>
    </submittedName>
</protein>
<evidence type="ECO:0000313" key="5">
    <source>
        <dbReference type="Proteomes" id="UP001629214"/>
    </source>
</evidence>
<dbReference type="RefSeq" id="WP_408166685.1">
    <property type="nucleotide sequence ID" value="NZ_JAQQFR010000003.1"/>
</dbReference>
<gene>
    <name evidence="4" type="ORF">PQR63_06670</name>
</gene>
<proteinExistence type="predicted"/>
<dbReference type="Gene3D" id="3.10.350.10">
    <property type="entry name" value="LysM domain"/>
    <property type="match status" value="1"/>
</dbReference>
<feature type="region of interest" description="Disordered" evidence="1">
    <location>
        <begin position="383"/>
        <end position="423"/>
    </location>
</feature>
<dbReference type="CDD" id="cd00118">
    <property type="entry name" value="LysM"/>
    <property type="match status" value="1"/>
</dbReference>
<reference evidence="4 5" key="1">
    <citation type="journal article" date="2024" name="Chem. Sci.">
        <title>Discovery of megapolipeptins by genome mining of a Burkholderiales bacteria collection.</title>
        <authorList>
            <person name="Paulo B.S."/>
            <person name="Recchia M.J.J."/>
            <person name="Lee S."/>
            <person name="Fergusson C.H."/>
            <person name="Romanowski S.B."/>
            <person name="Hernandez A."/>
            <person name="Krull N."/>
            <person name="Liu D.Y."/>
            <person name="Cavanagh H."/>
            <person name="Bos A."/>
            <person name="Gray C.A."/>
            <person name="Murphy B.T."/>
            <person name="Linington R.G."/>
            <person name="Eustaquio A.S."/>
        </authorList>
    </citation>
    <scope>NUCLEOTIDE SEQUENCE [LARGE SCALE GENOMIC DNA]</scope>
    <source>
        <strain evidence="4 5">RL21-008-BIB-B</strain>
    </source>
</reference>
<feature type="compositionally biased region" description="Polar residues" evidence="1">
    <location>
        <begin position="207"/>
        <end position="218"/>
    </location>
</feature>
<sequence>MPLYTHNKFALSRLKKLSAAVTLALALPMAANAAGLGKLTVLSSLGQPLRAEIELNSVSKEEEGALVARLAPADAFKKANIDFNPVLSSLRFSVEQRQGKQLIRISSSQAINEPFVDLLLELSGGGSRLVREYTFLLDPPDMRKPQTAQSAPATPPAAKPAASAPATAPAKPAATPVAAAPAVSAPATNAMPAAAAINNSDEEPTSRIVTKSAPSSQAEELIRNGRSNDQSGLTNAPVPAAVAEKTVPAPAKMDAKADDAATMPAATASGKRGKGGKAASNAAQPDAKTEGKSYRVKEGDTLAEIANRTKGNTVSLDQMLVALYRANPDAFIGDNINRLRAGRVLSVPDAATASAVDKGEARTTVVAQAQDFNAYRNKLAGQVANGPSRKAGDSRQSSSGKVTARVEEKSGAGDAKDKLQLSKAGASDRAAAEKAAAEDKIAADKAIAEASERVKALEKNVSDLQKLLEIKNKTLAEMSEQQKAAAAKPETPAQPTPAPAAAVKPEEKPAEAKPAEAPAAEQAKPETPAPAPATPAAAPAAVAPKVAAAPVPAVKANFFDNIQDNPFVLPGAGALVALLAAWGIVRVRNNRKKAATAASADADKEDEPGKVTKQPEPTPEAAAVAEPETVPEVVAETAPEAVAATAAVTAAPEPDAVDPISEADMYISYGREEQAEDILRLALKSDPNRQAIRLKLLEIYSKRQDVEGFNDVARELHDATSGIGSEWEQAAAMGIVLDPTNPLYGGSPVEELVAEEAPVAEKMPEPEPEPEAPAPEEQDLEFDLNDFKGAEIQPGATPVADIGSKIDFDLELDSGKSDAEDAASLLDDLPKPSPVVNNIDLDLPEPVEAPKQDVLEDDESAFAAEMSTKLDLAAAYQEIGDKEGARELLDEVIRGGSDAQIARAKEMLSKLS</sequence>
<name>A0ABW8Z4V1_9BURK</name>
<feature type="region of interest" description="Disordered" evidence="1">
    <location>
        <begin position="139"/>
        <end position="170"/>
    </location>
</feature>
<evidence type="ECO:0000256" key="1">
    <source>
        <dbReference type="SAM" id="MobiDB-lite"/>
    </source>
</evidence>
<feature type="region of interest" description="Disordered" evidence="1">
    <location>
        <begin position="198"/>
        <end position="235"/>
    </location>
</feature>
<dbReference type="PROSITE" id="PS51782">
    <property type="entry name" value="LYSM"/>
    <property type="match status" value="1"/>
</dbReference>
<evidence type="ECO:0000256" key="2">
    <source>
        <dbReference type="SAM" id="SignalP"/>
    </source>
</evidence>
<feature type="chain" id="PRO_5046914252" evidence="2">
    <location>
        <begin position="34"/>
        <end position="912"/>
    </location>
</feature>
<dbReference type="SMART" id="SM00257">
    <property type="entry name" value="LysM"/>
    <property type="match status" value="1"/>
</dbReference>
<feature type="signal peptide" evidence="2">
    <location>
        <begin position="1"/>
        <end position="33"/>
    </location>
</feature>
<dbReference type="InterPro" id="IPR036779">
    <property type="entry name" value="LysM_dom_sf"/>
</dbReference>
<accession>A0ABW8Z4V1</accession>
<dbReference type="PANTHER" id="PTHR48148:SF3">
    <property type="entry name" value="KERATINOCYTE PROLINE-RICH PROTEIN"/>
    <property type="match status" value="1"/>
</dbReference>
<feature type="compositionally biased region" description="Acidic residues" evidence="1">
    <location>
        <begin position="766"/>
        <end position="778"/>
    </location>
</feature>
<feature type="region of interest" description="Disordered" evidence="1">
    <location>
        <begin position="479"/>
        <end position="538"/>
    </location>
</feature>
<dbReference type="PANTHER" id="PTHR48148">
    <property type="entry name" value="KERATINOCYTE PROLINE-RICH PROTEIN"/>
    <property type="match status" value="1"/>
</dbReference>
<feature type="region of interest" description="Disordered" evidence="1">
    <location>
        <begin position="596"/>
        <end position="629"/>
    </location>
</feature>
<feature type="compositionally biased region" description="Low complexity" evidence="1">
    <location>
        <begin position="481"/>
        <end position="491"/>
    </location>
</feature>
<feature type="compositionally biased region" description="Basic and acidic residues" evidence="1">
    <location>
        <begin position="404"/>
        <end position="420"/>
    </location>
</feature>
<dbReference type="EMBL" id="JAQQFR010000003">
    <property type="protein sequence ID" value="MFL9878052.1"/>
    <property type="molecule type" value="Genomic_DNA"/>
</dbReference>
<organism evidence="4 5">
    <name type="scientific">Herbaspirillum rhizosphaerae</name>
    <dbReference type="NCBI Taxonomy" id="346179"/>
    <lineage>
        <taxon>Bacteria</taxon>
        <taxon>Pseudomonadati</taxon>
        <taxon>Pseudomonadota</taxon>
        <taxon>Betaproteobacteria</taxon>
        <taxon>Burkholderiales</taxon>
        <taxon>Oxalobacteraceae</taxon>
        <taxon>Herbaspirillum</taxon>
    </lineage>
</organism>
<dbReference type="InterPro" id="IPR020011">
    <property type="entry name" value="FimV_C"/>
</dbReference>
<evidence type="ECO:0000259" key="3">
    <source>
        <dbReference type="PROSITE" id="PS51782"/>
    </source>
</evidence>
<feature type="domain" description="LysM" evidence="3">
    <location>
        <begin position="292"/>
        <end position="347"/>
    </location>
</feature>
<keyword evidence="5" id="KW-1185">Reference proteome</keyword>
<feature type="compositionally biased region" description="Basic and acidic residues" evidence="1">
    <location>
        <begin position="504"/>
        <end position="514"/>
    </location>
</feature>
<dbReference type="InterPro" id="IPR020012">
    <property type="entry name" value="LysM_FimV"/>
</dbReference>
<feature type="compositionally biased region" description="Low complexity" evidence="1">
    <location>
        <begin position="619"/>
        <end position="629"/>
    </location>
</feature>
<dbReference type="Gene3D" id="1.20.58.2200">
    <property type="match status" value="1"/>
</dbReference>
<dbReference type="Pfam" id="PF25800">
    <property type="entry name" value="FimV_N"/>
    <property type="match status" value="1"/>
</dbReference>
<feature type="compositionally biased region" description="Polar residues" evidence="1">
    <location>
        <begin position="225"/>
        <end position="234"/>
    </location>
</feature>